<reference evidence="1 2" key="1">
    <citation type="journal article" date="2013" name="J. Bacteriol.">
        <title>Roles of HynAB and Ech, the only two hydrogenases found in the model sulfate reducer Desulfovibrio gigas.</title>
        <authorList>
            <person name="Morais-Silva F.O."/>
            <person name="Santos C.I."/>
            <person name="Rodrigues R."/>
            <person name="Pereira I.A."/>
            <person name="Rodrigues-Pousada C."/>
        </authorList>
    </citation>
    <scope>NUCLEOTIDE SEQUENCE [LARGE SCALE GENOMIC DNA]</scope>
    <source>
        <strain evidence="2">ATCC 19364 / DSM 1382 / NCIMB 9332 / VKM B-1759</strain>
    </source>
</reference>
<dbReference type="Proteomes" id="UP000016587">
    <property type="component" value="Chromosome"/>
</dbReference>
<gene>
    <name evidence="1" type="ORF">DGI_2069</name>
</gene>
<evidence type="ECO:0000313" key="1">
    <source>
        <dbReference type="EMBL" id="AGW13837.1"/>
    </source>
</evidence>
<keyword evidence="2" id="KW-1185">Reference proteome</keyword>
<dbReference type="PATRIC" id="fig|1121448.10.peg.2023"/>
<name>T2GD43_MEGG1</name>
<protein>
    <submittedName>
        <fullName evidence="1">Uncharacterized protein</fullName>
    </submittedName>
</protein>
<evidence type="ECO:0000313" key="2">
    <source>
        <dbReference type="Proteomes" id="UP000016587"/>
    </source>
</evidence>
<proteinExistence type="predicted"/>
<dbReference type="EMBL" id="CP006585">
    <property type="protein sequence ID" value="AGW13837.1"/>
    <property type="molecule type" value="Genomic_DNA"/>
</dbReference>
<organism evidence="1 2">
    <name type="scientific">Megalodesulfovibrio gigas (strain ATCC 19364 / DSM 1382 / NCIMB 9332 / VKM B-1759)</name>
    <name type="common">Desulfovibrio gigas</name>
    <dbReference type="NCBI Taxonomy" id="1121448"/>
    <lineage>
        <taxon>Bacteria</taxon>
        <taxon>Pseudomonadati</taxon>
        <taxon>Thermodesulfobacteriota</taxon>
        <taxon>Desulfovibrionia</taxon>
        <taxon>Desulfovibrionales</taxon>
        <taxon>Desulfovibrionaceae</taxon>
        <taxon>Megalodesulfovibrio</taxon>
    </lineage>
</organism>
<sequence>MCKCLIAAAVLRSHRYTNFGQPFDETGAFNTYLLPFAKHTQLVR</sequence>
<accession>T2GD43</accession>
<reference evidence="2" key="2">
    <citation type="submission" date="2013-07" db="EMBL/GenBank/DDBJ databases">
        <authorList>
            <person name="Morais-Silva F.O."/>
            <person name="Rezende A.M."/>
            <person name="Pimentel C."/>
            <person name="Resende D.M."/>
            <person name="Santos C.I."/>
            <person name="Clemente C."/>
            <person name="de Oliveira L.M."/>
            <person name="da Silva S.M."/>
            <person name="Costa D.A."/>
            <person name="Varela-Raposo A."/>
            <person name="Horacio E.C.A."/>
            <person name="Matos M."/>
            <person name="Flores O."/>
            <person name="Ruiz J.C."/>
            <person name="Rodrigues-Pousada C."/>
        </authorList>
    </citation>
    <scope>NUCLEOTIDE SEQUENCE [LARGE SCALE GENOMIC DNA]</scope>
    <source>
        <strain evidence="2">ATCC 19364 / DSM 1382 / NCIMB 9332 / VKM B-1759</strain>
    </source>
</reference>
<dbReference type="HOGENOM" id="CLU_3215300_0_0_7"/>
<dbReference type="AlphaFoldDB" id="T2GD43"/>
<dbReference type="KEGG" id="dgg:DGI_2069"/>
<dbReference type="STRING" id="1121448.DGI_2069"/>